<evidence type="ECO:0000259" key="14">
    <source>
        <dbReference type="PROSITE" id="PS50113"/>
    </source>
</evidence>
<accession>A0A4Q2TYS0</accession>
<dbReference type="GO" id="GO:0000155">
    <property type="term" value="F:phosphorelay sensor kinase activity"/>
    <property type="evidence" value="ECO:0007669"/>
    <property type="project" value="InterPro"/>
</dbReference>
<evidence type="ECO:0000259" key="13">
    <source>
        <dbReference type="PROSITE" id="PS50112"/>
    </source>
</evidence>
<dbReference type="Pfam" id="PF02518">
    <property type="entry name" value="HATPase_c"/>
    <property type="match status" value="1"/>
</dbReference>
<evidence type="ECO:0000256" key="2">
    <source>
        <dbReference type="ARBA" id="ARBA00012438"/>
    </source>
</evidence>
<evidence type="ECO:0000256" key="7">
    <source>
        <dbReference type="ARBA" id="ARBA00022840"/>
    </source>
</evidence>
<comment type="caution">
    <text evidence="15">The sequence shown here is derived from an EMBL/GenBank/DDBJ whole genome shotgun (WGS) entry which is preliminary data.</text>
</comment>
<dbReference type="InterPro" id="IPR000700">
    <property type="entry name" value="PAS-assoc_C"/>
</dbReference>
<dbReference type="PROSITE" id="PS50113">
    <property type="entry name" value="PAC"/>
    <property type="match status" value="2"/>
</dbReference>
<dbReference type="CDD" id="cd18161">
    <property type="entry name" value="REC_hyHK_blue-like"/>
    <property type="match status" value="1"/>
</dbReference>
<dbReference type="PROSITE" id="PS50112">
    <property type="entry name" value="PAS"/>
    <property type="match status" value="1"/>
</dbReference>
<dbReference type="GO" id="GO:0005524">
    <property type="term" value="F:ATP binding"/>
    <property type="evidence" value="ECO:0007669"/>
    <property type="project" value="UniProtKB-KW"/>
</dbReference>
<dbReference type="InterPro" id="IPR013767">
    <property type="entry name" value="PAS_fold"/>
</dbReference>
<feature type="domain" description="PAC" evidence="14">
    <location>
        <begin position="118"/>
        <end position="171"/>
    </location>
</feature>
<dbReference type="InterPro" id="IPR003594">
    <property type="entry name" value="HATPase_dom"/>
</dbReference>
<reference evidence="15 16" key="1">
    <citation type="submission" date="2018-12" db="EMBL/GenBank/DDBJ databases">
        <authorList>
            <person name="Grouzdev D.S."/>
            <person name="Krutkina M.S."/>
        </authorList>
    </citation>
    <scope>NUCLEOTIDE SEQUENCE [LARGE SCALE GENOMIC DNA]</scope>
    <source>
        <strain evidence="15 16">RmlP026</strain>
    </source>
</reference>
<dbReference type="Pfam" id="PF08448">
    <property type="entry name" value="PAS_4"/>
    <property type="match status" value="2"/>
</dbReference>
<dbReference type="PANTHER" id="PTHR43065:SF42">
    <property type="entry name" value="TWO-COMPONENT SENSOR PPRA"/>
    <property type="match status" value="1"/>
</dbReference>
<evidence type="ECO:0000256" key="4">
    <source>
        <dbReference type="ARBA" id="ARBA00022679"/>
    </source>
</evidence>
<dbReference type="SUPFAM" id="SSF52172">
    <property type="entry name" value="CheY-like"/>
    <property type="match status" value="1"/>
</dbReference>
<dbReference type="CDD" id="cd00130">
    <property type="entry name" value="PAS"/>
    <property type="match status" value="1"/>
</dbReference>
<keyword evidence="3 9" id="KW-0597">Phosphoprotein</keyword>
<dbReference type="InterPro" id="IPR036097">
    <property type="entry name" value="HisK_dim/P_sf"/>
</dbReference>
<dbReference type="Gene3D" id="1.10.287.130">
    <property type="match status" value="1"/>
</dbReference>
<feature type="coiled-coil region" evidence="10">
    <location>
        <begin position="733"/>
        <end position="760"/>
    </location>
</feature>
<dbReference type="Gene3D" id="3.30.450.40">
    <property type="match status" value="1"/>
</dbReference>
<keyword evidence="5" id="KW-0547">Nucleotide-binding</keyword>
<sequence>MTSPELPTTAGDMSASSLREAALSAENERLRRRLAVTETASGRGDAHLRRILDSAMDFAIVATDLDGLVTRWSDGARRVLGWSEDEMLGQPVDRFFTPEDVATGRVATEMRKALDTGRGNDERWHQRKGGERFWAVGEMTVLRDEQGAAVGFVKVLRDRTEQRHAEERQRADAEFMRGVLASSSDCIKVLDLDGNLTFMSEGGQRVMEVGDFNAIKGCPWPDFWQESGREKAESALATAKAGGVGRFQGPADTVAGTPRHWDVQVTAIMGADGKPERLLSISRDITATWQAETAVRESEAELRMQREFLGTVIRQAPVGISIIEARQGSVQIVNDKARQLLGQGEFDGDAERYSLYGAAHPDGRPYGIDDYPTMRVLRSGVAIEREEIIYVPGGPGRSESARKRRLEVSSTPIRNEAGAVVAAVTTFVDVEEERRAEAAMRDSEAHWRGLFAKLQEGLIVGELVRDAAGRVTDWRYLDVNPAWGDLVGIPSESAVSRTIRELFPDIEDAWVEEMVTVVETGRPSTFTREVGSLGRWYDGRAFHLDGDRFAALFLEVTARKRAEVKQAALLELGDRLRDLEDPAEMAFAAAEIMGRVVRATRAGYGTVDADAETIAIEWDWTAPGLSSLAGTLNYRDYGSYIEDLKSGVAVAIHDTRTDVRTMPGLQGLDGIGVKSLLNIPVFEHGRFVALFYLNNDAPRLWSAEQVAFARNVADRARAAIERRHAEIRLRAMNDDLEQRIEARTRELMNVEEALRQSQKMEAVGQLTGGLAHDFNNLLTGISGSLDLLQKRVAQGRINDLDRYIIAAQGASKRAAALTHRLLAFSRRQTLDPRPTDVRKLVLGMTDLIRRTVGPEITVETVDMVGLWTALVDPSQLENALLNLCINARDAMPDGGRITIETANRWMDDRTAHERDVSPGQYLSLCVSDTGTGMPPDVVARAFDPFFTTKPLGQGTGLGLSMIYGFARQSGGQVRIYSEVGQGSMVCIYLPRHYGAEEHAEAPPDRRETPRAEAGETVLVVDDEPTVRMLVGDVLSDLGYAAIEAEDGPSGLKVLEGNARVDLLVTDVGLPGGMNGRQVADAARVLRPNLKVLFITGYAENAAVGNGHLDPGMAVLTKPFAMDDLAAKIRALIAG</sequence>
<evidence type="ECO:0000259" key="12">
    <source>
        <dbReference type="PROSITE" id="PS50110"/>
    </source>
</evidence>
<feature type="domain" description="Response regulatory" evidence="12">
    <location>
        <begin position="1016"/>
        <end position="1132"/>
    </location>
</feature>
<dbReference type="EC" id="2.7.13.3" evidence="2"/>
<evidence type="ECO:0000256" key="9">
    <source>
        <dbReference type="PROSITE-ProRule" id="PRU00169"/>
    </source>
</evidence>
<dbReference type="InterPro" id="IPR001789">
    <property type="entry name" value="Sig_transdc_resp-reg_receiver"/>
</dbReference>
<dbReference type="CDD" id="cd16919">
    <property type="entry name" value="HATPase_CckA-like"/>
    <property type="match status" value="1"/>
</dbReference>
<dbReference type="SMART" id="SM00448">
    <property type="entry name" value="REC"/>
    <property type="match status" value="1"/>
</dbReference>
<dbReference type="InterPro" id="IPR001610">
    <property type="entry name" value="PAC"/>
</dbReference>
<dbReference type="SMART" id="SM00065">
    <property type="entry name" value="GAF"/>
    <property type="match status" value="1"/>
</dbReference>
<dbReference type="InterPro" id="IPR004358">
    <property type="entry name" value="Sig_transdc_His_kin-like_C"/>
</dbReference>
<dbReference type="Pfam" id="PF00512">
    <property type="entry name" value="HisKA"/>
    <property type="match status" value="1"/>
</dbReference>
<dbReference type="SMART" id="SM00086">
    <property type="entry name" value="PAC"/>
    <property type="match status" value="3"/>
</dbReference>
<dbReference type="PANTHER" id="PTHR43065">
    <property type="entry name" value="SENSOR HISTIDINE KINASE"/>
    <property type="match status" value="1"/>
</dbReference>
<dbReference type="InterPro" id="IPR011006">
    <property type="entry name" value="CheY-like_superfamily"/>
</dbReference>
<keyword evidence="8" id="KW-0902">Two-component regulatory system</keyword>
<dbReference type="AlphaFoldDB" id="A0A4Q2TYS0"/>
<dbReference type="SUPFAM" id="SSF55785">
    <property type="entry name" value="PYP-like sensor domain (PAS domain)"/>
    <property type="match status" value="4"/>
</dbReference>
<dbReference type="SMART" id="SM00388">
    <property type="entry name" value="HisKA"/>
    <property type="match status" value="1"/>
</dbReference>
<keyword evidence="16" id="KW-1185">Reference proteome</keyword>
<dbReference type="PROSITE" id="PS50109">
    <property type="entry name" value="HIS_KIN"/>
    <property type="match status" value="1"/>
</dbReference>
<evidence type="ECO:0000313" key="15">
    <source>
        <dbReference type="EMBL" id="RYC29243.1"/>
    </source>
</evidence>
<dbReference type="Gene3D" id="3.40.50.2300">
    <property type="match status" value="1"/>
</dbReference>
<dbReference type="SUPFAM" id="SSF55781">
    <property type="entry name" value="GAF domain-like"/>
    <property type="match status" value="1"/>
</dbReference>
<dbReference type="InterPro" id="IPR003661">
    <property type="entry name" value="HisK_dim/P_dom"/>
</dbReference>
<evidence type="ECO:0000256" key="8">
    <source>
        <dbReference type="ARBA" id="ARBA00023012"/>
    </source>
</evidence>
<dbReference type="SMART" id="SM00091">
    <property type="entry name" value="PAS"/>
    <property type="match status" value="4"/>
</dbReference>
<reference evidence="15 16" key="2">
    <citation type="submission" date="2019-02" db="EMBL/GenBank/DDBJ databases">
        <title>'Lichenibacterium ramalinii' gen. nov. sp. nov., 'Lichenibacterium minor' gen. nov. sp. nov.</title>
        <authorList>
            <person name="Pankratov T."/>
        </authorList>
    </citation>
    <scope>NUCLEOTIDE SEQUENCE [LARGE SCALE GENOMIC DNA]</scope>
    <source>
        <strain evidence="15 16">RmlP026</strain>
    </source>
</reference>
<protein>
    <recommendedName>
        <fullName evidence="2">histidine kinase</fullName>
        <ecNumber evidence="2">2.7.13.3</ecNumber>
    </recommendedName>
</protein>
<organism evidence="15 16">
    <name type="scientific">Lichenibacterium minor</name>
    <dbReference type="NCBI Taxonomy" id="2316528"/>
    <lineage>
        <taxon>Bacteria</taxon>
        <taxon>Pseudomonadati</taxon>
        <taxon>Pseudomonadota</taxon>
        <taxon>Alphaproteobacteria</taxon>
        <taxon>Hyphomicrobiales</taxon>
        <taxon>Lichenihabitantaceae</taxon>
        <taxon>Lichenibacterium</taxon>
    </lineage>
</organism>
<dbReference type="CDD" id="cd00082">
    <property type="entry name" value="HisKA"/>
    <property type="match status" value="1"/>
</dbReference>
<dbReference type="PROSITE" id="PS50110">
    <property type="entry name" value="RESPONSE_REGULATORY"/>
    <property type="match status" value="1"/>
</dbReference>
<keyword evidence="4" id="KW-0808">Transferase</keyword>
<dbReference type="InterPro" id="IPR003018">
    <property type="entry name" value="GAF"/>
</dbReference>
<dbReference type="Pfam" id="PF13426">
    <property type="entry name" value="PAS_9"/>
    <property type="match status" value="1"/>
</dbReference>
<dbReference type="InterPro" id="IPR013656">
    <property type="entry name" value="PAS_4"/>
</dbReference>
<dbReference type="InterPro" id="IPR000014">
    <property type="entry name" value="PAS"/>
</dbReference>
<keyword evidence="10" id="KW-0175">Coiled coil</keyword>
<evidence type="ECO:0000256" key="5">
    <source>
        <dbReference type="ARBA" id="ARBA00022741"/>
    </source>
</evidence>
<evidence type="ECO:0000313" key="16">
    <source>
        <dbReference type="Proteomes" id="UP000290759"/>
    </source>
</evidence>
<dbReference type="InterPro" id="IPR036890">
    <property type="entry name" value="HATPase_C_sf"/>
</dbReference>
<evidence type="ECO:0000259" key="11">
    <source>
        <dbReference type="PROSITE" id="PS50109"/>
    </source>
</evidence>
<evidence type="ECO:0000256" key="10">
    <source>
        <dbReference type="SAM" id="Coils"/>
    </source>
</evidence>
<dbReference type="NCBIfam" id="TIGR00229">
    <property type="entry name" value="sensory_box"/>
    <property type="match status" value="1"/>
</dbReference>
<dbReference type="EMBL" id="QYBB01000061">
    <property type="protein sequence ID" value="RYC29243.1"/>
    <property type="molecule type" value="Genomic_DNA"/>
</dbReference>
<dbReference type="InterPro" id="IPR005467">
    <property type="entry name" value="His_kinase_dom"/>
</dbReference>
<feature type="modified residue" description="4-aspartylphosphate" evidence="9">
    <location>
        <position position="1066"/>
    </location>
</feature>
<evidence type="ECO:0000256" key="3">
    <source>
        <dbReference type="ARBA" id="ARBA00022553"/>
    </source>
</evidence>
<gene>
    <name evidence="15" type="ORF">D3273_24970</name>
</gene>
<evidence type="ECO:0000256" key="1">
    <source>
        <dbReference type="ARBA" id="ARBA00000085"/>
    </source>
</evidence>
<feature type="domain" description="Histidine kinase" evidence="11">
    <location>
        <begin position="769"/>
        <end position="993"/>
    </location>
</feature>
<comment type="catalytic activity">
    <reaction evidence="1">
        <text>ATP + protein L-histidine = ADP + protein N-phospho-L-histidine.</text>
        <dbReference type="EC" id="2.7.13.3"/>
    </reaction>
</comment>
<proteinExistence type="predicted"/>
<dbReference type="OrthoDB" id="9796100at2"/>
<dbReference type="SUPFAM" id="SSF55874">
    <property type="entry name" value="ATPase domain of HSP90 chaperone/DNA topoisomerase II/histidine kinase"/>
    <property type="match status" value="1"/>
</dbReference>
<evidence type="ECO:0000256" key="6">
    <source>
        <dbReference type="ARBA" id="ARBA00022777"/>
    </source>
</evidence>
<dbReference type="Pfam" id="PF01590">
    <property type="entry name" value="GAF"/>
    <property type="match status" value="1"/>
</dbReference>
<dbReference type="InterPro" id="IPR035965">
    <property type="entry name" value="PAS-like_dom_sf"/>
</dbReference>
<dbReference type="SUPFAM" id="SSF47384">
    <property type="entry name" value="Homodimeric domain of signal transducing histidine kinase"/>
    <property type="match status" value="1"/>
</dbReference>
<feature type="domain" description="PAS" evidence="13">
    <location>
        <begin position="44"/>
        <end position="117"/>
    </location>
</feature>
<dbReference type="GO" id="GO:0006355">
    <property type="term" value="P:regulation of DNA-templated transcription"/>
    <property type="evidence" value="ECO:0007669"/>
    <property type="project" value="InterPro"/>
</dbReference>
<dbReference type="RefSeq" id="WP_129229675.1">
    <property type="nucleotide sequence ID" value="NZ_QYBB01000061.1"/>
</dbReference>
<dbReference type="Pfam" id="PF00989">
    <property type="entry name" value="PAS"/>
    <property type="match status" value="1"/>
</dbReference>
<keyword evidence="6" id="KW-0418">Kinase</keyword>
<dbReference type="Proteomes" id="UP000290759">
    <property type="component" value="Unassembled WGS sequence"/>
</dbReference>
<dbReference type="InterPro" id="IPR029016">
    <property type="entry name" value="GAF-like_dom_sf"/>
</dbReference>
<feature type="domain" description="PAC" evidence="14">
    <location>
        <begin position="384"/>
        <end position="442"/>
    </location>
</feature>
<name>A0A4Q2TYS0_9HYPH</name>
<dbReference type="PRINTS" id="PR00344">
    <property type="entry name" value="BCTRLSENSOR"/>
</dbReference>
<dbReference type="Pfam" id="PF00072">
    <property type="entry name" value="Response_reg"/>
    <property type="match status" value="1"/>
</dbReference>
<keyword evidence="7" id="KW-0067">ATP-binding</keyword>
<dbReference type="SMART" id="SM00387">
    <property type="entry name" value="HATPase_c"/>
    <property type="match status" value="1"/>
</dbReference>
<dbReference type="Gene3D" id="3.30.565.10">
    <property type="entry name" value="Histidine kinase-like ATPase, C-terminal domain"/>
    <property type="match status" value="1"/>
</dbReference>
<dbReference type="Gene3D" id="3.30.450.20">
    <property type="entry name" value="PAS domain"/>
    <property type="match status" value="4"/>
</dbReference>